<organism evidence="1 2">
    <name type="scientific">Micromonospora matsumotoense</name>
    <dbReference type="NCBI Taxonomy" id="121616"/>
    <lineage>
        <taxon>Bacteria</taxon>
        <taxon>Bacillati</taxon>
        <taxon>Actinomycetota</taxon>
        <taxon>Actinomycetes</taxon>
        <taxon>Micromonosporales</taxon>
        <taxon>Micromonosporaceae</taxon>
        <taxon>Micromonospora</taxon>
    </lineage>
</organism>
<proteinExistence type="predicted"/>
<gene>
    <name evidence="1" type="ORF">GA0070216_118124</name>
</gene>
<protein>
    <submittedName>
        <fullName evidence="1">Uncharacterized protein</fullName>
    </submittedName>
</protein>
<dbReference type="STRING" id="121616.GA0070216_118124"/>
<name>A0A1C5AKD5_9ACTN</name>
<dbReference type="Proteomes" id="UP000198797">
    <property type="component" value="Unassembled WGS sequence"/>
</dbReference>
<evidence type="ECO:0000313" key="1">
    <source>
        <dbReference type="EMBL" id="SCF45698.1"/>
    </source>
</evidence>
<keyword evidence="2" id="KW-1185">Reference proteome</keyword>
<dbReference type="EMBL" id="FMCU01000018">
    <property type="protein sequence ID" value="SCF45698.1"/>
    <property type="molecule type" value="Genomic_DNA"/>
</dbReference>
<reference evidence="2" key="1">
    <citation type="submission" date="2016-06" db="EMBL/GenBank/DDBJ databases">
        <authorList>
            <person name="Varghese N."/>
            <person name="Submissions Spin"/>
        </authorList>
    </citation>
    <scope>NUCLEOTIDE SEQUENCE [LARGE SCALE GENOMIC DNA]</scope>
    <source>
        <strain evidence="2">DSM 44100</strain>
    </source>
</reference>
<dbReference type="AlphaFoldDB" id="A0A1C5AKD5"/>
<evidence type="ECO:0000313" key="2">
    <source>
        <dbReference type="Proteomes" id="UP000198797"/>
    </source>
</evidence>
<accession>A0A1C5AKD5</accession>
<sequence length="51" mass="5413">MTLVALVPAVWAVLRQLWRQRFGVDVIAVLALAGAPRPIRPALSAPPDAPA</sequence>